<keyword evidence="3 7" id="KW-0862">Zinc</keyword>
<reference evidence="8" key="2">
    <citation type="submission" date="2021-04" db="EMBL/GenBank/DDBJ databases">
        <authorList>
            <person name="Gilroy R."/>
        </authorList>
    </citation>
    <scope>NUCLEOTIDE SEQUENCE</scope>
    <source>
        <strain evidence="8">ChiBcec8-13705</strain>
    </source>
</reference>
<dbReference type="GO" id="GO:0045892">
    <property type="term" value="P:negative regulation of DNA-templated transcription"/>
    <property type="evidence" value="ECO:0007669"/>
    <property type="project" value="TreeGrafter"/>
</dbReference>
<dbReference type="Gene3D" id="1.10.10.10">
    <property type="entry name" value="Winged helix-like DNA-binding domain superfamily/Winged helix DNA-binding domain"/>
    <property type="match status" value="1"/>
</dbReference>
<feature type="binding site" evidence="7">
    <location>
        <position position="79"/>
    </location>
    <ligand>
        <name>Zn(2+)</name>
        <dbReference type="ChEBI" id="CHEBI:29105"/>
    </ligand>
</feature>
<dbReference type="Proteomes" id="UP000886803">
    <property type="component" value="Unassembled WGS sequence"/>
</dbReference>
<evidence type="ECO:0000256" key="3">
    <source>
        <dbReference type="ARBA" id="ARBA00022833"/>
    </source>
</evidence>
<dbReference type="PANTHER" id="PTHR33202:SF7">
    <property type="entry name" value="FERRIC UPTAKE REGULATION PROTEIN"/>
    <property type="match status" value="1"/>
</dbReference>
<name>A0A9D2S4J2_9FIRM</name>
<keyword evidence="7" id="KW-0479">Metal-binding</keyword>
<feature type="binding site" evidence="7">
    <location>
        <position position="82"/>
    </location>
    <ligand>
        <name>Zn(2+)</name>
        <dbReference type="ChEBI" id="CHEBI:29105"/>
    </ligand>
</feature>
<dbReference type="InterPro" id="IPR043135">
    <property type="entry name" value="Fur_C"/>
</dbReference>
<protein>
    <submittedName>
        <fullName evidence="8">Transcriptional repressor</fullName>
    </submittedName>
</protein>
<comment type="cofactor">
    <cofactor evidence="7">
        <name>Zn(2+)</name>
        <dbReference type="ChEBI" id="CHEBI:29105"/>
    </cofactor>
    <text evidence="7">Binds 1 zinc ion per subunit.</text>
</comment>
<comment type="similarity">
    <text evidence="1">Belongs to the Fur family.</text>
</comment>
<gene>
    <name evidence="8" type="ORF">H9945_11300</name>
</gene>
<dbReference type="Gene3D" id="3.30.1490.190">
    <property type="match status" value="1"/>
</dbReference>
<feature type="binding site" evidence="7">
    <location>
        <position position="121"/>
    </location>
    <ligand>
        <name>Zn(2+)</name>
        <dbReference type="ChEBI" id="CHEBI:29105"/>
    </ligand>
</feature>
<dbReference type="GO" id="GO:0000976">
    <property type="term" value="F:transcription cis-regulatory region binding"/>
    <property type="evidence" value="ECO:0007669"/>
    <property type="project" value="TreeGrafter"/>
</dbReference>
<evidence type="ECO:0000256" key="4">
    <source>
        <dbReference type="ARBA" id="ARBA00023015"/>
    </source>
</evidence>
<evidence type="ECO:0000256" key="6">
    <source>
        <dbReference type="ARBA" id="ARBA00023163"/>
    </source>
</evidence>
<keyword evidence="4" id="KW-0805">Transcription regulation</keyword>
<dbReference type="GO" id="GO:1900376">
    <property type="term" value="P:regulation of secondary metabolite biosynthetic process"/>
    <property type="evidence" value="ECO:0007669"/>
    <property type="project" value="TreeGrafter"/>
</dbReference>
<dbReference type="Pfam" id="PF01475">
    <property type="entry name" value="FUR"/>
    <property type="match status" value="1"/>
</dbReference>
<evidence type="ECO:0000313" key="8">
    <source>
        <dbReference type="EMBL" id="HJB43069.1"/>
    </source>
</evidence>
<dbReference type="AlphaFoldDB" id="A0A9D2S4J2"/>
<organism evidence="8 9">
    <name type="scientific">Candidatus Gemmiger avicola</name>
    <dbReference type="NCBI Taxonomy" id="2838605"/>
    <lineage>
        <taxon>Bacteria</taxon>
        <taxon>Bacillati</taxon>
        <taxon>Bacillota</taxon>
        <taxon>Clostridia</taxon>
        <taxon>Eubacteriales</taxon>
        <taxon>Gemmiger</taxon>
    </lineage>
</organism>
<evidence type="ECO:0000256" key="5">
    <source>
        <dbReference type="ARBA" id="ARBA00023125"/>
    </source>
</evidence>
<dbReference type="InterPro" id="IPR036390">
    <property type="entry name" value="WH_DNA-bd_sf"/>
</dbReference>
<dbReference type="SUPFAM" id="SSF46785">
    <property type="entry name" value="Winged helix' DNA-binding domain"/>
    <property type="match status" value="1"/>
</dbReference>
<evidence type="ECO:0000256" key="7">
    <source>
        <dbReference type="PIRSR" id="PIRSR602481-1"/>
    </source>
</evidence>
<feature type="binding site" evidence="7">
    <location>
        <position position="118"/>
    </location>
    <ligand>
        <name>Zn(2+)</name>
        <dbReference type="ChEBI" id="CHEBI:29105"/>
    </ligand>
</feature>
<evidence type="ECO:0000313" key="9">
    <source>
        <dbReference type="Proteomes" id="UP000886803"/>
    </source>
</evidence>
<dbReference type="InterPro" id="IPR002481">
    <property type="entry name" value="FUR"/>
</dbReference>
<evidence type="ECO:0000256" key="1">
    <source>
        <dbReference type="ARBA" id="ARBA00007957"/>
    </source>
</evidence>
<dbReference type="CDD" id="cd07153">
    <property type="entry name" value="Fur_like"/>
    <property type="match status" value="1"/>
</dbReference>
<comment type="caution">
    <text evidence="8">The sequence shown here is derived from an EMBL/GenBank/DDBJ whole genome shotgun (WGS) entry which is preliminary data.</text>
</comment>
<accession>A0A9D2S4J2</accession>
<keyword evidence="5" id="KW-0238">DNA-binding</keyword>
<keyword evidence="6" id="KW-0804">Transcription</keyword>
<dbReference type="GO" id="GO:0008270">
    <property type="term" value="F:zinc ion binding"/>
    <property type="evidence" value="ECO:0007669"/>
    <property type="project" value="TreeGrafter"/>
</dbReference>
<dbReference type="GO" id="GO:0003700">
    <property type="term" value="F:DNA-binding transcription factor activity"/>
    <property type="evidence" value="ECO:0007669"/>
    <property type="project" value="InterPro"/>
</dbReference>
<keyword evidence="2" id="KW-0678">Repressor</keyword>
<proteinExistence type="inferred from homology"/>
<dbReference type="EMBL" id="DWYG01000190">
    <property type="protein sequence ID" value="HJB43069.1"/>
    <property type="molecule type" value="Genomic_DNA"/>
</dbReference>
<dbReference type="PANTHER" id="PTHR33202">
    <property type="entry name" value="ZINC UPTAKE REGULATION PROTEIN"/>
    <property type="match status" value="1"/>
</dbReference>
<evidence type="ECO:0000256" key="2">
    <source>
        <dbReference type="ARBA" id="ARBA00022491"/>
    </source>
</evidence>
<dbReference type="InterPro" id="IPR036388">
    <property type="entry name" value="WH-like_DNA-bd_sf"/>
</dbReference>
<reference evidence="8" key="1">
    <citation type="journal article" date="2021" name="PeerJ">
        <title>Extensive microbial diversity within the chicken gut microbiome revealed by metagenomics and culture.</title>
        <authorList>
            <person name="Gilroy R."/>
            <person name="Ravi A."/>
            <person name="Getino M."/>
            <person name="Pursley I."/>
            <person name="Horton D.L."/>
            <person name="Alikhan N.F."/>
            <person name="Baker D."/>
            <person name="Gharbi K."/>
            <person name="Hall N."/>
            <person name="Watson M."/>
            <person name="Adriaenssens E.M."/>
            <person name="Foster-Nyarko E."/>
            <person name="Jarju S."/>
            <person name="Secka A."/>
            <person name="Antonio M."/>
            <person name="Oren A."/>
            <person name="Chaudhuri R.R."/>
            <person name="La Ragione R."/>
            <person name="Hildebrand F."/>
            <person name="Pallen M.J."/>
        </authorList>
    </citation>
    <scope>NUCLEOTIDE SEQUENCE</scope>
    <source>
        <strain evidence="8">ChiBcec8-13705</strain>
    </source>
</reference>
<sequence length="135" mass="15327">MNYSWQRQLILETVQKSKQHMTAAQVYQLARKNCPHLSLGTVYRNLNLLVDIGQLRRIGVPGEADRYDWQLETHQHLFCRRCKKVLNLAMQSDALEALVQSCPGIQAEDYNFIVTGLCPDCKQHPDAQGDASANS</sequence>